<dbReference type="InterPro" id="IPR023335">
    <property type="entry name" value="ATP12_ortho_dom_sf"/>
</dbReference>
<keyword evidence="4" id="KW-0496">Mitochondrion</keyword>
<name>A0ABP0ZLN5_9ASCO</name>
<evidence type="ECO:0000256" key="3">
    <source>
        <dbReference type="ARBA" id="ARBA00022946"/>
    </source>
</evidence>
<dbReference type="GeneID" id="92207973"/>
<gene>
    <name evidence="6" type="ORF">LODBEIA_P27770</name>
</gene>
<dbReference type="EMBL" id="OZ022407">
    <property type="protein sequence ID" value="CAK9438553.1"/>
    <property type="molecule type" value="Genomic_DNA"/>
</dbReference>
<dbReference type="InterPro" id="IPR011419">
    <property type="entry name" value="ATP12_ATP_synth-F1-assembly"/>
</dbReference>
<comment type="subcellular location">
    <subcellularLocation>
        <location evidence="1">Mitochondrion</location>
    </subcellularLocation>
</comment>
<evidence type="ECO:0000256" key="4">
    <source>
        <dbReference type="ARBA" id="ARBA00023128"/>
    </source>
</evidence>
<keyword evidence="7" id="KW-1185">Reference proteome</keyword>
<dbReference type="PANTHER" id="PTHR21013">
    <property type="entry name" value="ATP SYNTHASE MITOCHONDRIAL F1 COMPLEX ASSEMBLY FACTOR 2/ATP12 PROTEIN, MITOCHONDRIAL PRECURSOR"/>
    <property type="match status" value="1"/>
</dbReference>
<keyword evidence="3" id="KW-0809">Transit peptide</keyword>
<dbReference type="PANTHER" id="PTHR21013:SF10">
    <property type="entry name" value="ATP SYNTHASE MITOCHONDRIAL F1 COMPLEX ASSEMBLY FACTOR 2"/>
    <property type="match status" value="1"/>
</dbReference>
<keyword evidence="5" id="KW-0143">Chaperone</keyword>
<reference evidence="6 7" key="1">
    <citation type="submission" date="2024-03" db="EMBL/GenBank/DDBJ databases">
        <authorList>
            <person name="Brejova B."/>
        </authorList>
    </citation>
    <scope>NUCLEOTIDE SEQUENCE [LARGE SCALE GENOMIC DNA]</scope>
    <source>
        <strain evidence="6 7">CBS 14171</strain>
    </source>
</reference>
<evidence type="ECO:0000313" key="7">
    <source>
        <dbReference type="Proteomes" id="UP001497383"/>
    </source>
</evidence>
<proteinExistence type="inferred from homology"/>
<evidence type="ECO:0000256" key="5">
    <source>
        <dbReference type="ARBA" id="ARBA00023186"/>
    </source>
</evidence>
<dbReference type="Proteomes" id="UP001497383">
    <property type="component" value="Chromosome 3"/>
</dbReference>
<sequence>MLRIGSRTQLTRSLLRLGLARSFATCSYHLQTTARIDPNAPSQPFGIDKTIEHNTRSETNRLAKTGKRFWNSSGVFFNSKTKNYEIQLDGKTLRTPLGFPLALPESKQQLAYLVAHEWTNLPNISVKSSALPLTELASRAIDLDRKDQVAEAEREKAENVIAVEDLKVGMLRYLDTDTCLIFAGKKDCDGKLRVKQEEIYPPLIKECEEFFTTFGRKNQILEESEEITLRSLDCEKDGLRGNTQDHKTQELVLRWLDELDIFELVALEKTVLTTKSFLCGVSLLRSNVSDPARMQSVFQVNKDTSDAFWYKTVQEIIELGNLETIMQTGEWGEVEDTHDVEQRHWLRSLASAALVSH</sequence>
<dbReference type="RefSeq" id="XP_066829715.1">
    <property type="nucleotide sequence ID" value="XM_066972813.1"/>
</dbReference>
<organism evidence="6 7">
    <name type="scientific">Lodderomyces beijingensis</name>
    <dbReference type="NCBI Taxonomy" id="1775926"/>
    <lineage>
        <taxon>Eukaryota</taxon>
        <taxon>Fungi</taxon>
        <taxon>Dikarya</taxon>
        <taxon>Ascomycota</taxon>
        <taxon>Saccharomycotina</taxon>
        <taxon>Pichiomycetes</taxon>
        <taxon>Debaryomycetaceae</taxon>
        <taxon>Candida/Lodderomyces clade</taxon>
        <taxon>Lodderomyces</taxon>
    </lineage>
</organism>
<evidence type="ECO:0000256" key="1">
    <source>
        <dbReference type="ARBA" id="ARBA00004173"/>
    </source>
</evidence>
<dbReference type="Pfam" id="PF07542">
    <property type="entry name" value="ATP12"/>
    <property type="match status" value="1"/>
</dbReference>
<evidence type="ECO:0000256" key="2">
    <source>
        <dbReference type="ARBA" id="ARBA00008231"/>
    </source>
</evidence>
<dbReference type="SUPFAM" id="SSF160909">
    <property type="entry name" value="ATP12-like"/>
    <property type="match status" value="1"/>
</dbReference>
<dbReference type="Gene3D" id="3.30.2180.10">
    <property type="entry name" value="ATP12-like"/>
    <property type="match status" value="1"/>
</dbReference>
<evidence type="ECO:0000313" key="6">
    <source>
        <dbReference type="EMBL" id="CAK9438553.1"/>
    </source>
</evidence>
<dbReference type="Gene3D" id="1.10.3580.10">
    <property type="entry name" value="ATP12 ATPase"/>
    <property type="match status" value="1"/>
</dbReference>
<protein>
    <submittedName>
        <fullName evidence="6">Uncharacterized protein</fullName>
    </submittedName>
</protein>
<dbReference type="InterPro" id="IPR042272">
    <property type="entry name" value="ATP12_ATP_synth-F1-assembly_N"/>
</dbReference>
<accession>A0ABP0ZLN5</accession>
<comment type="similarity">
    <text evidence="2">Belongs to the ATP12 family.</text>
</comment>